<feature type="domain" description="Ras-GEF" evidence="3">
    <location>
        <begin position="389"/>
        <end position="623"/>
    </location>
</feature>
<dbReference type="Gene3D" id="1.10.840.10">
    <property type="entry name" value="Ras guanine-nucleotide exchange factors catalytic domain"/>
    <property type="match status" value="1"/>
</dbReference>
<dbReference type="InterPro" id="IPR036964">
    <property type="entry name" value="RASGEF_cat_dom_sf"/>
</dbReference>
<dbReference type="SMART" id="SM00147">
    <property type="entry name" value="RasGEF"/>
    <property type="match status" value="1"/>
</dbReference>
<evidence type="ECO:0000259" key="3">
    <source>
        <dbReference type="PROSITE" id="PS50009"/>
    </source>
</evidence>
<accession>A0AAW2Z1P3</accession>
<dbReference type="PANTHER" id="PTHR23113">
    <property type="entry name" value="GUANINE NUCLEOTIDE EXCHANGE FACTOR"/>
    <property type="match status" value="1"/>
</dbReference>
<dbReference type="CDD" id="cd00155">
    <property type="entry name" value="RasGEF"/>
    <property type="match status" value="1"/>
</dbReference>
<protein>
    <submittedName>
        <fullName evidence="5">Uncharacterized protein</fullName>
    </submittedName>
</protein>
<dbReference type="InterPro" id="IPR023578">
    <property type="entry name" value="Ras_GEF_dom_sf"/>
</dbReference>
<organism evidence="5 6">
    <name type="scientific">Acrasis kona</name>
    <dbReference type="NCBI Taxonomy" id="1008807"/>
    <lineage>
        <taxon>Eukaryota</taxon>
        <taxon>Discoba</taxon>
        <taxon>Heterolobosea</taxon>
        <taxon>Tetramitia</taxon>
        <taxon>Eutetramitia</taxon>
        <taxon>Acrasidae</taxon>
        <taxon>Acrasis</taxon>
    </lineage>
</organism>
<dbReference type="Gene3D" id="1.20.870.10">
    <property type="entry name" value="Son of sevenless (SoS) protein Chain: S domain 1"/>
    <property type="match status" value="1"/>
</dbReference>
<dbReference type="EMBL" id="JAOPGA020000901">
    <property type="protein sequence ID" value="KAL0482849.1"/>
    <property type="molecule type" value="Genomic_DNA"/>
</dbReference>
<name>A0AAW2Z1P3_9EUKA</name>
<dbReference type="GO" id="GO:0005085">
    <property type="term" value="F:guanyl-nucleotide exchange factor activity"/>
    <property type="evidence" value="ECO:0007669"/>
    <property type="project" value="UniProtKB-KW"/>
</dbReference>
<keyword evidence="1 2" id="KW-0344">Guanine-nucleotide releasing factor</keyword>
<dbReference type="CDD" id="cd06224">
    <property type="entry name" value="REM"/>
    <property type="match status" value="1"/>
</dbReference>
<evidence type="ECO:0000256" key="1">
    <source>
        <dbReference type="ARBA" id="ARBA00022658"/>
    </source>
</evidence>
<dbReference type="PROSITE" id="PS50009">
    <property type="entry name" value="RASGEF_CAT"/>
    <property type="match status" value="1"/>
</dbReference>
<feature type="domain" description="N-terminal Ras-GEF" evidence="4">
    <location>
        <begin position="218"/>
        <end position="351"/>
    </location>
</feature>
<dbReference type="GO" id="GO:0007264">
    <property type="term" value="P:small GTPase-mediated signal transduction"/>
    <property type="evidence" value="ECO:0007669"/>
    <property type="project" value="InterPro"/>
</dbReference>
<dbReference type="AlphaFoldDB" id="A0AAW2Z1P3"/>
<dbReference type="Pfam" id="PF00618">
    <property type="entry name" value="RasGEF_N"/>
    <property type="match status" value="1"/>
</dbReference>
<gene>
    <name evidence="5" type="ORF">AKO1_014141</name>
</gene>
<dbReference type="InterPro" id="IPR001895">
    <property type="entry name" value="RASGEF_cat_dom"/>
</dbReference>
<evidence type="ECO:0000313" key="5">
    <source>
        <dbReference type="EMBL" id="KAL0482849.1"/>
    </source>
</evidence>
<sequence>MINRSLTTIINDSDVHAHNQLIDNYHNSGQRHMLGNPRPLLGKTKDGVILNLTVVLGELVAHTHNSKSLNLVYLFRDSHQVDDYFDDQVPEENEDQLSSYGYSNEEFTRSQYMRCFVRIPGMQTVVLKQLNGLEIHHYKRIVEKWYSELYKGNPPSPLFIFKIINFKNGDKWMEFKRKQTQSILFSCEAQENINIYNEPDACKDSILLEKSPNPEIFNGQVPKLIGLNRLILLLTDPHTDRYLMKVMWWTYRNFTKPKVLLLKLIERFNVPNLDSDLRFYHPLERAYFDGELKRAIQLRVIEVLEEWVTYYFFDFDDLMVKTLRTFCEKLPRLGLGYTMKDILYKIDHNSREPVYKFAKQSMLDSFGLSRRNSAASIAATPSNVLLNESAKDIAEQLTLIDFELYNQIHFTEMLGQSWNKDKKRHMAPNIMNSINFLNRVSNWIAHNILKEKEIRNRASIIRKAIHILKFLVEMHSYNMMTAVNAALGNAGVFRLTQTWELVEESLKNDITKIKDGISSPKGNSRNFREAMRKAYIQGLNCSPFVAIYFRDLVFLDDGNPNIIEDKINFLKCINIYNTMATITRFQGRNYSFTRNSNIIKDILYHHEVSDDDLYNYSLNIQPKKSTQ</sequence>
<keyword evidence="6" id="KW-1185">Reference proteome</keyword>
<comment type="caution">
    <text evidence="5">The sequence shown here is derived from an EMBL/GenBank/DDBJ whole genome shotgun (WGS) entry which is preliminary data.</text>
</comment>
<dbReference type="SUPFAM" id="SSF48366">
    <property type="entry name" value="Ras GEF"/>
    <property type="match status" value="1"/>
</dbReference>
<dbReference type="PROSITE" id="PS50212">
    <property type="entry name" value="RASGEF_NTER"/>
    <property type="match status" value="1"/>
</dbReference>
<dbReference type="InterPro" id="IPR000651">
    <property type="entry name" value="Ras-like_Gua-exchang_fac_N"/>
</dbReference>
<dbReference type="Pfam" id="PF00617">
    <property type="entry name" value="RasGEF"/>
    <property type="match status" value="1"/>
</dbReference>
<reference evidence="5 6" key="1">
    <citation type="submission" date="2024-03" db="EMBL/GenBank/DDBJ databases">
        <title>The Acrasis kona genome and developmental transcriptomes reveal deep origins of eukaryotic multicellular pathways.</title>
        <authorList>
            <person name="Sheikh S."/>
            <person name="Fu C.-J."/>
            <person name="Brown M.W."/>
            <person name="Baldauf S.L."/>
        </authorList>
    </citation>
    <scope>NUCLEOTIDE SEQUENCE [LARGE SCALE GENOMIC DNA]</scope>
    <source>
        <strain evidence="5 6">ATCC MYA-3509</strain>
    </source>
</reference>
<dbReference type="InterPro" id="IPR008937">
    <property type="entry name" value="Ras-like_GEF"/>
</dbReference>
<evidence type="ECO:0000259" key="4">
    <source>
        <dbReference type="PROSITE" id="PS50212"/>
    </source>
</evidence>
<dbReference type="PANTHER" id="PTHR23113:SF99">
    <property type="entry name" value="RASGEF DOMAIN-CONTAINING PROTEIN"/>
    <property type="match status" value="1"/>
</dbReference>
<proteinExistence type="predicted"/>
<dbReference type="Proteomes" id="UP001431209">
    <property type="component" value="Unassembled WGS sequence"/>
</dbReference>
<evidence type="ECO:0000313" key="6">
    <source>
        <dbReference type="Proteomes" id="UP001431209"/>
    </source>
</evidence>
<evidence type="ECO:0000256" key="2">
    <source>
        <dbReference type="PROSITE-ProRule" id="PRU00168"/>
    </source>
</evidence>